<reference evidence="3 4" key="1">
    <citation type="journal article" date="2023" name="Int. J. Mol. Sci.">
        <title>De Novo Assembly and Annotation of 11 Diverse Shrub Willow (Salix) Genomes Reveals Novel Gene Organization in Sex-Linked Regions.</title>
        <authorList>
            <person name="Hyden B."/>
            <person name="Feng K."/>
            <person name="Yates T.B."/>
            <person name="Jawdy S."/>
            <person name="Cereghino C."/>
            <person name="Smart L.B."/>
            <person name="Muchero W."/>
        </authorList>
    </citation>
    <scope>NUCLEOTIDE SEQUENCE [LARGE SCALE GENOMIC DNA]</scope>
    <source>
        <tissue evidence="3">Shoot tip</tissue>
    </source>
</reference>
<dbReference type="InterPro" id="IPR025558">
    <property type="entry name" value="DUF4283"/>
</dbReference>
<comment type="caution">
    <text evidence="3">The sequence shown here is derived from an EMBL/GenBank/DDBJ whole genome shotgun (WGS) entry which is preliminary data.</text>
</comment>
<sequence length="448" mass="50053">MKPNTLPLKKTDQPPPKNPNSSWAEKVRISDSSSRFSLDPIQRQAPGGQLHVSEDLLNHNVGHWSKCMVGFIPGFRMSYQMVNTIANRVWKQCGLEHVTTMANGFMLFQFTTEAQMQAVMEKGPWLFGGKAIILQQWHPAYRFDRNKISKLPVWIRLHGLPFPLWTRQSRASLLACFEIVSPLSSDPITIEVEYEWTPPTCPSLQALWAYTVKNLLGPRDTPNITIVENPPNGKGKDPQPSATTNLKMKQPMAVVVTHAQAQTSQTSQTHSSALNQPISQEINQPVKDLNPKPKPKSTTVPIDTQTNPVMNIAISNDEVCHLSKMDSLGSRTITTTKETQGESSASGTPIDEHDQSPLPSPKAVKKKKGGKKHKCKAVVMLRPPIKPKSFQFKFLNLWTSEGRVPSNGFSGWNIEVLGDPMMRLTTKLKSVKVALKAFHERALKPYFL</sequence>
<feature type="compositionally biased region" description="Polar residues" evidence="1">
    <location>
        <begin position="331"/>
        <end position="347"/>
    </location>
</feature>
<evidence type="ECO:0000256" key="1">
    <source>
        <dbReference type="SAM" id="MobiDB-lite"/>
    </source>
</evidence>
<feature type="region of interest" description="Disordered" evidence="1">
    <location>
        <begin position="331"/>
        <end position="372"/>
    </location>
</feature>
<dbReference type="AlphaFoldDB" id="A0AAD6L0C8"/>
<evidence type="ECO:0000259" key="2">
    <source>
        <dbReference type="Pfam" id="PF14111"/>
    </source>
</evidence>
<proteinExistence type="predicted"/>
<name>A0AAD6L0C8_9ROSI</name>
<dbReference type="EMBL" id="JAPFFJ010000003">
    <property type="protein sequence ID" value="KAJ6432923.1"/>
    <property type="molecule type" value="Genomic_DNA"/>
</dbReference>
<accession>A0AAD6L0C8</accession>
<dbReference type="Proteomes" id="UP001162972">
    <property type="component" value="Chromosome 10"/>
</dbReference>
<gene>
    <name evidence="3" type="ORF">OIU84_020042</name>
</gene>
<keyword evidence="4" id="KW-1185">Reference proteome</keyword>
<evidence type="ECO:0000313" key="4">
    <source>
        <dbReference type="Proteomes" id="UP001162972"/>
    </source>
</evidence>
<dbReference type="PANTHER" id="PTHR31286">
    <property type="entry name" value="GLYCINE-RICH CELL WALL STRUCTURAL PROTEIN 1.8-LIKE"/>
    <property type="match status" value="1"/>
</dbReference>
<feature type="region of interest" description="Disordered" evidence="1">
    <location>
        <begin position="1"/>
        <end position="26"/>
    </location>
</feature>
<feature type="region of interest" description="Disordered" evidence="1">
    <location>
        <begin position="223"/>
        <end position="244"/>
    </location>
</feature>
<dbReference type="Pfam" id="PF14111">
    <property type="entry name" value="DUF4283"/>
    <property type="match status" value="1"/>
</dbReference>
<feature type="region of interest" description="Disordered" evidence="1">
    <location>
        <begin position="283"/>
        <end position="303"/>
    </location>
</feature>
<organism evidence="3 4">
    <name type="scientific">Salix udensis</name>
    <dbReference type="NCBI Taxonomy" id="889485"/>
    <lineage>
        <taxon>Eukaryota</taxon>
        <taxon>Viridiplantae</taxon>
        <taxon>Streptophyta</taxon>
        <taxon>Embryophyta</taxon>
        <taxon>Tracheophyta</taxon>
        <taxon>Spermatophyta</taxon>
        <taxon>Magnoliopsida</taxon>
        <taxon>eudicotyledons</taxon>
        <taxon>Gunneridae</taxon>
        <taxon>Pentapetalae</taxon>
        <taxon>rosids</taxon>
        <taxon>fabids</taxon>
        <taxon>Malpighiales</taxon>
        <taxon>Salicaceae</taxon>
        <taxon>Saliceae</taxon>
        <taxon>Salix</taxon>
    </lineage>
</organism>
<dbReference type="PANTHER" id="PTHR31286:SF99">
    <property type="entry name" value="DUF4283 DOMAIN-CONTAINING PROTEIN"/>
    <property type="match status" value="1"/>
</dbReference>
<dbReference type="InterPro" id="IPR040256">
    <property type="entry name" value="At4g02000-like"/>
</dbReference>
<feature type="compositionally biased region" description="Basic residues" evidence="1">
    <location>
        <begin position="363"/>
        <end position="372"/>
    </location>
</feature>
<feature type="domain" description="DUF4283" evidence="2">
    <location>
        <begin position="63"/>
        <end position="143"/>
    </location>
</feature>
<evidence type="ECO:0000313" key="3">
    <source>
        <dbReference type="EMBL" id="KAJ6432923.1"/>
    </source>
</evidence>
<protein>
    <recommendedName>
        <fullName evidence="2">DUF4283 domain-containing protein</fullName>
    </recommendedName>
</protein>